<proteinExistence type="predicted"/>
<dbReference type="EMBL" id="CP136426">
    <property type="protein sequence ID" value="WOC51813.1"/>
    <property type="molecule type" value="Genomic_DNA"/>
</dbReference>
<gene>
    <name evidence="1" type="ORF">BPO_1166</name>
</gene>
<reference evidence="1" key="1">
    <citation type="submission" date="2023-10" db="EMBL/GenBank/DDBJ databases">
        <title>Characterization and whole genome sequencing of a novel strain of Bergeyella porcorum QD2021 isolated from pig.</title>
        <authorList>
            <person name="Liu G."/>
            <person name="Chen C."/>
            <person name="Han X."/>
        </authorList>
    </citation>
    <scope>NUCLEOTIDE SEQUENCE</scope>
    <source>
        <strain evidence="1">QD2021</strain>
    </source>
</reference>
<organism evidence="1 2">
    <name type="scientific">Bergeyella porcorum</name>
    <dbReference type="NCBI Taxonomy" id="1735111"/>
    <lineage>
        <taxon>Bacteria</taxon>
        <taxon>Pseudomonadati</taxon>
        <taxon>Bacteroidota</taxon>
        <taxon>Flavobacteriia</taxon>
        <taxon>Flavobacteriales</taxon>
        <taxon>Weeksellaceae</taxon>
        <taxon>Bergeyella</taxon>
    </lineage>
</organism>
<protein>
    <recommendedName>
        <fullName evidence="3">Transposase</fullName>
    </recommendedName>
</protein>
<dbReference type="KEGG" id="bpor:BPO_1166"/>
<dbReference type="Proteomes" id="UP001432059">
    <property type="component" value="Chromosome"/>
</dbReference>
<evidence type="ECO:0000313" key="2">
    <source>
        <dbReference type="Proteomes" id="UP001432059"/>
    </source>
</evidence>
<accession>A0AAU0F4V6</accession>
<dbReference type="RefSeq" id="WP_327983509.1">
    <property type="nucleotide sequence ID" value="NZ_CP136426.1"/>
</dbReference>
<sequence>MFNSILKFLKQVWARLKKILVAIVNFFRNIADWFRAKFLKVKKKHPNAKPISLKIEEDLQSGNYNTMDLGLERKYAVVNTFFDEDTREIIEEETEVIQSDILDAETIKAFGDKEMLVLS</sequence>
<keyword evidence="2" id="KW-1185">Reference proteome</keyword>
<name>A0AAU0F4V6_9FLAO</name>
<dbReference type="AlphaFoldDB" id="A0AAU0F4V6"/>
<evidence type="ECO:0000313" key="1">
    <source>
        <dbReference type="EMBL" id="WOC51813.1"/>
    </source>
</evidence>
<evidence type="ECO:0008006" key="3">
    <source>
        <dbReference type="Google" id="ProtNLM"/>
    </source>
</evidence>